<accession>A0ABX2A109</accession>
<proteinExistence type="predicted"/>
<comment type="caution">
    <text evidence="2">The sequence shown here is derived from an EMBL/GenBank/DDBJ whole genome shotgun (WGS) entry which is preliminary data.</text>
</comment>
<gene>
    <name evidence="2" type="ORF">HDG69_000123</name>
</gene>
<dbReference type="Proteomes" id="UP000757540">
    <property type="component" value="Unassembled WGS sequence"/>
</dbReference>
<keyword evidence="1" id="KW-1133">Transmembrane helix</keyword>
<protein>
    <recommendedName>
        <fullName evidence="4">DUF92 domain-containing protein</fullName>
    </recommendedName>
</protein>
<keyword evidence="3" id="KW-1185">Reference proteome</keyword>
<evidence type="ECO:0000256" key="1">
    <source>
        <dbReference type="SAM" id="Phobius"/>
    </source>
</evidence>
<evidence type="ECO:0000313" key="2">
    <source>
        <dbReference type="EMBL" id="NOV95570.1"/>
    </source>
</evidence>
<reference evidence="2 3" key="1">
    <citation type="submission" date="2020-05" db="EMBL/GenBank/DDBJ databases">
        <title>Genomic Encyclopedia of Type Strains, Phase III (KMG-III): the genomes of soil and plant-associated and newly described type strains.</title>
        <authorList>
            <person name="Whitman W."/>
        </authorList>
    </citation>
    <scope>NUCLEOTIDE SEQUENCE [LARGE SCALE GENOMIC DNA]</scope>
    <source>
        <strain evidence="2 3">KCTC 19046</strain>
    </source>
</reference>
<name>A0ABX2A109_9MICO</name>
<evidence type="ECO:0008006" key="4">
    <source>
        <dbReference type="Google" id="ProtNLM"/>
    </source>
</evidence>
<dbReference type="RefSeq" id="WP_171781854.1">
    <property type="nucleotide sequence ID" value="NZ_BAAAML010000002.1"/>
</dbReference>
<feature type="transmembrane region" description="Helical" evidence="1">
    <location>
        <begin position="114"/>
        <end position="133"/>
    </location>
</feature>
<dbReference type="EMBL" id="JABEZU010000001">
    <property type="protein sequence ID" value="NOV95570.1"/>
    <property type="molecule type" value="Genomic_DNA"/>
</dbReference>
<feature type="transmembrane region" description="Helical" evidence="1">
    <location>
        <begin position="46"/>
        <end position="73"/>
    </location>
</feature>
<sequence>MAFVVLGVWLVQTAAGAALVLRARRASPGASAPLTHVACAVVGLALWTGFLATGAVLWAWAALVALTVGNVLGDRMLIQRHRRMSGTAGLWRDYGGAIGDTVHGRVPPIVAFHAWFAGVVYFLCLGVALAATLSG</sequence>
<organism evidence="2 3">
    <name type="scientific">Isoptericola halotolerans</name>
    <dbReference type="NCBI Taxonomy" id="300560"/>
    <lineage>
        <taxon>Bacteria</taxon>
        <taxon>Bacillati</taxon>
        <taxon>Actinomycetota</taxon>
        <taxon>Actinomycetes</taxon>
        <taxon>Micrococcales</taxon>
        <taxon>Promicromonosporaceae</taxon>
        <taxon>Isoptericola</taxon>
    </lineage>
</organism>
<keyword evidence="1" id="KW-0812">Transmembrane</keyword>
<keyword evidence="1" id="KW-0472">Membrane</keyword>
<evidence type="ECO:0000313" key="3">
    <source>
        <dbReference type="Proteomes" id="UP000757540"/>
    </source>
</evidence>